<dbReference type="AlphaFoldDB" id="A0A5C3KQV1"/>
<name>A0A5C3KQV1_COPMA</name>
<dbReference type="SUPFAM" id="SSF52047">
    <property type="entry name" value="RNI-like"/>
    <property type="match status" value="1"/>
</dbReference>
<proteinExistence type="predicted"/>
<reference evidence="1 2" key="1">
    <citation type="journal article" date="2019" name="Nat. Ecol. Evol.">
        <title>Megaphylogeny resolves global patterns of mushroom evolution.</title>
        <authorList>
            <person name="Varga T."/>
            <person name="Krizsan K."/>
            <person name="Foldi C."/>
            <person name="Dima B."/>
            <person name="Sanchez-Garcia M."/>
            <person name="Sanchez-Ramirez S."/>
            <person name="Szollosi G.J."/>
            <person name="Szarkandi J.G."/>
            <person name="Papp V."/>
            <person name="Albert L."/>
            <person name="Andreopoulos W."/>
            <person name="Angelini C."/>
            <person name="Antonin V."/>
            <person name="Barry K.W."/>
            <person name="Bougher N.L."/>
            <person name="Buchanan P."/>
            <person name="Buyck B."/>
            <person name="Bense V."/>
            <person name="Catcheside P."/>
            <person name="Chovatia M."/>
            <person name="Cooper J."/>
            <person name="Damon W."/>
            <person name="Desjardin D."/>
            <person name="Finy P."/>
            <person name="Geml J."/>
            <person name="Haridas S."/>
            <person name="Hughes K."/>
            <person name="Justo A."/>
            <person name="Karasinski D."/>
            <person name="Kautmanova I."/>
            <person name="Kiss B."/>
            <person name="Kocsube S."/>
            <person name="Kotiranta H."/>
            <person name="LaButti K.M."/>
            <person name="Lechner B.E."/>
            <person name="Liimatainen K."/>
            <person name="Lipzen A."/>
            <person name="Lukacs Z."/>
            <person name="Mihaltcheva S."/>
            <person name="Morgado L.N."/>
            <person name="Niskanen T."/>
            <person name="Noordeloos M.E."/>
            <person name="Ohm R.A."/>
            <person name="Ortiz-Santana B."/>
            <person name="Ovrebo C."/>
            <person name="Racz N."/>
            <person name="Riley R."/>
            <person name="Savchenko A."/>
            <person name="Shiryaev A."/>
            <person name="Soop K."/>
            <person name="Spirin V."/>
            <person name="Szebenyi C."/>
            <person name="Tomsovsky M."/>
            <person name="Tulloss R.E."/>
            <person name="Uehling J."/>
            <person name="Grigoriev I.V."/>
            <person name="Vagvolgyi C."/>
            <person name="Papp T."/>
            <person name="Martin F.M."/>
            <person name="Miettinen O."/>
            <person name="Hibbett D.S."/>
            <person name="Nagy L.G."/>
        </authorList>
    </citation>
    <scope>NUCLEOTIDE SEQUENCE [LARGE SCALE GENOMIC DNA]</scope>
    <source>
        <strain evidence="1 2">CBS 121175</strain>
    </source>
</reference>
<accession>A0A5C3KQV1</accession>
<dbReference type="Proteomes" id="UP000307440">
    <property type="component" value="Unassembled WGS sequence"/>
</dbReference>
<protein>
    <submittedName>
        <fullName evidence="1">Uncharacterized protein</fullName>
    </submittedName>
</protein>
<gene>
    <name evidence="1" type="ORF">FA15DRAFT_671215</name>
</gene>
<dbReference type="STRING" id="230819.A0A5C3KQV1"/>
<evidence type="ECO:0000313" key="2">
    <source>
        <dbReference type="Proteomes" id="UP000307440"/>
    </source>
</evidence>
<dbReference type="OrthoDB" id="3155440at2759"/>
<organism evidence="1 2">
    <name type="scientific">Coprinopsis marcescibilis</name>
    <name type="common">Agaric fungus</name>
    <name type="synonym">Psathyrella marcescibilis</name>
    <dbReference type="NCBI Taxonomy" id="230819"/>
    <lineage>
        <taxon>Eukaryota</taxon>
        <taxon>Fungi</taxon>
        <taxon>Dikarya</taxon>
        <taxon>Basidiomycota</taxon>
        <taxon>Agaricomycotina</taxon>
        <taxon>Agaricomycetes</taxon>
        <taxon>Agaricomycetidae</taxon>
        <taxon>Agaricales</taxon>
        <taxon>Agaricineae</taxon>
        <taxon>Psathyrellaceae</taxon>
        <taxon>Coprinopsis</taxon>
    </lineage>
</organism>
<evidence type="ECO:0000313" key="1">
    <source>
        <dbReference type="EMBL" id="TFK22774.1"/>
    </source>
</evidence>
<dbReference type="EMBL" id="ML210233">
    <property type="protein sequence ID" value="TFK22774.1"/>
    <property type="molecule type" value="Genomic_DNA"/>
</dbReference>
<sequence>MEGKSSESVATTPFSLVHARDPASSNPGRDYFDLKPRAAVSEALRLCEDIAVSALCSEERASRSPIDHIPNEILAHVCELAYFSELGRDDCTRSALFRVSRRLHDIVDSTPSIWSVYALSQGNLERYLHVMPIHLQRSRGHPLDITLNCFWAPEKTKDVMDLLVPHSQRWQHLSITTPNTDVFSFLFNASAPMLKSVTFCHFSTARRLALPGQPLFLGNVPNISTLSLRNVGLDTIHFPIRHLTKLELRGYGRWPEYTVLHDLLAGSESLQHFIIHVKSHQVLEDIHRPHHEPPILLPALKTLEVITSEWLTPSVTQLIRTFSYPNLKSLIVREGPRSGVTAQDDIVRYSAGPNPRLSIYCANMDLAYRCLSKEQLDNINILELRKAIWPTRYIMLRDLFDSMPVLENLVISELNTVTTMEELKPEMELHGRLEIPSLLSLDVDVLRNMWATQSQELAHFFQLFHLTSLNSLFLRNISSDEWKRLLATFHKHMDDYPYLTSLSLTHMHEISLGLTDDASGSANVPTPADAFPHLRHLSLLNVPSNPILEHLLTESDVKECTAIPWPDLHSITLCGSTFTNNHLLHRLVTERNKINHPISRLLLDPDGSQ</sequence>
<keyword evidence="2" id="KW-1185">Reference proteome</keyword>